<feature type="coiled-coil region" evidence="1">
    <location>
        <begin position="89"/>
        <end position="172"/>
    </location>
</feature>
<reference evidence="2" key="1">
    <citation type="submission" date="2021-03" db="EMBL/GenBank/DDBJ databases">
        <authorList>
            <person name="Bekaert M."/>
        </authorList>
    </citation>
    <scope>NUCLEOTIDE SEQUENCE</scope>
</reference>
<keyword evidence="3" id="KW-1185">Reference proteome</keyword>
<keyword evidence="1" id="KW-0175">Coiled coil</keyword>
<comment type="caution">
    <text evidence="2">The sequence shown here is derived from an EMBL/GenBank/DDBJ whole genome shotgun (WGS) entry which is preliminary data.</text>
</comment>
<evidence type="ECO:0000313" key="3">
    <source>
        <dbReference type="Proteomes" id="UP000683360"/>
    </source>
</evidence>
<gene>
    <name evidence="2" type="ORF">MEDL_46406</name>
</gene>
<protein>
    <submittedName>
        <fullName evidence="2">Uncharacterized protein</fullName>
    </submittedName>
</protein>
<organism evidence="2 3">
    <name type="scientific">Mytilus edulis</name>
    <name type="common">Blue mussel</name>
    <dbReference type="NCBI Taxonomy" id="6550"/>
    <lineage>
        <taxon>Eukaryota</taxon>
        <taxon>Metazoa</taxon>
        <taxon>Spiralia</taxon>
        <taxon>Lophotrochozoa</taxon>
        <taxon>Mollusca</taxon>
        <taxon>Bivalvia</taxon>
        <taxon>Autobranchia</taxon>
        <taxon>Pteriomorphia</taxon>
        <taxon>Mytilida</taxon>
        <taxon>Mytiloidea</taxon>
        <taxon>Mytilidae</taxon>
        <taxon>Mytilinae</taxon>
        <taxon>Mytilus</taxon>
    </lineage>
</organism>
<dbReference type="Proteomes" id="UP000683360">
    <property type="component" value="Unassembled WGS sequence"/>
</dbReference>
<name>A0A8S3TJN7_MYTED</name>
<dbReference type="AlphaFoldDB" id="A0A8S3TJN7"/>
<evidence type="ECO:0000256" key="1">
    <source>
        <dbReference type="SAM" id="Coils"/>
    </source>
</evidence>
<dbReference type="EMBL" id="CAJPWZ010002217">
    <property type="protein sequence ID" value="CAG2233763.1"/>
    <property type="molecule type" value="Genomic_DNA"/>
</dbReference>
<evidence type="ECO:0000313" key="2">
    <source>
        <dbReference type="EMBL" id="CAG2233763.1"/>
    </source>
</evidence>
<proteinExistence type="predicted"/>
<sequence>MEVYEVLGTLSQLLFRLLSSTNRMKPNQEENKNGAKKGMIRIKNESEVFDKHRRTFCKNLESETRHESIHQQETKTGQHICETFNIDPKTELLMQINCLAEREKQLESEILKLREREKLLLDHYKSENENLANTVQHLQPYKLENKQMKKTIKMLHENIDELNKMLDEANSKIPIDEKGITQYILESVGIQVFITKGF</sequence>
<accession>A0A8S3TJN7</accession>